<dbReference type="PIRSF" id="PIRSF003085">
    <property type="entry name" value="CMAS"/>
    <property type="match status" value="1"/>
</dbReference>
<dbReference type="EMBL" id="LR778175">
    <property type="protein sequence ID" value="CAB1274756.1"/>
    <property type="molecule type" value="Genomic_DNA"/>
</dbReference>
<dbReference type="AlphaFoldDB" id="A0A7G1Q7U1"/>
<dbReference type="Pfam" id="PF25371">
    <property type="entry name" value="DUF7884"/>
    <property type="match status" value="1"/>
</dbReference>
<dbReference type="KEGG" id="ntg:NSCAC_0328"/>
<evidence type="ECO:0000256" key="2">
    <source>
        <dbReference type="ARBA" id="ARBA00022603"/>
    </source>
</evidence>
<dbReference type="GO" id="GO:0008610">
    <property type="term" value="P:lipid biosynthetic process"/>
    <property type="evidence" value="ECO:0007669"/>
    <property type="project" value="InterPro"/>
</dbReference>
<protein>
    <recommendedName>
        <fullName evidence="7">DUF7884 domain-containing protein</fullName>
    </recommendedName>
</protein>
<dbReference type="InterPro" id="IPR057206">
    <property type="entry name" value="DUF7884"/>
</dbReference>
<comment type="similarity">
    <text evidence="1">Belongs to the CFA/CMAS family.</text>
</comment>
<feature type="coiled-coil region" evidence="6">
    <location>
        <begin position="215"/>
        <end position="249"/>
    </location>
</feature>
<reference evidence="8 9" key="1">
    <citation type="submission" date="2020-03" db="EMBL/GenBank/DDBJ databases">
        <authorList>
            <person name="Picone N."/>
        </authorList>
    </citation>
    <scope>NUCLEOTIDE SEQUENCE [LARGE SCALE GENOMIC DNA]</scope>
    <source>
        <strain evidence="8">NSCAC1</strain>
    </source>
</reference>
<dbReference type="SUPFAM" id="SSF53335">
    <property type="entry name" value="S-adenosyl-L-methionine-dependent methyltransferases"/>
    <property type="match status" value="1"/>
</dbReference>
<evidence type="ECO:0000313" key="9">
    <source>
        <dbReference type="Proteomes" id="UP000516072"/>
    </source>
</evidence>
<evidence type="ECO:0000256" key="5">
    <source>
        <dbReference type="ARBA" id="ARBA00023098"/>
    </source>
</evidence>
<keyword evidence="6" id="KW-0175">Coiled coil</keyword>
<keyword evidence="5" id="KW-0443">Lipid metabolism</keyword>
<dbReference type="GO" id="GO:0008168">
    <property type="term" value="F:methyltransferase activity"/>
    <property type="evidence" value="ECO:0007669"/>
    <property type="project" value="UniProtKB-KW"/>
</dbReference>
<organism evidence="8 9">
    <name type="scientific">Candidatus Nitrosacidococcus tergens</name>
    <dbReference type="NCBI Taxonomy" id="553981"/>
    <lineage>
        <taxon>Bacteria</taxon>
        <taxon>Pseudomonadati</taxon>
        <taxon>Pseudomonadota</taxon>
        <taxon>Gammaproteobacteria</taxon>
        <taxon>Chromatiales</taxon>
        <taxon>Chromatiaceae</taxon>
        <taxon>Candidatus Nitrosacidococcus</taxon>
    </lineage>
</organism>
<dbReference type="InterPro" id="IPR050723">
    <property type="entry name" value="CFA/CMAS"/>
</dbReference>
<keyword evidence="4" id="KW-0949">S-adenosyl-L-methionine</keyword>
<gene>
    <name evidence="8" type="ORF">NSCAC_0328</name>
</gene>
<feature type="domain" description="DUF7884" evidence="7">
    <location>
        <begin position="31"/>
        <end position="96"/>
    </location>
</feature>
<dbReference type="InterPro" id="IPR003333">
    <property type="entry name" value="CMAS"/>
</dbReference>
<proteinExistence type="inferred from homology"/>
<accession>A0A7G1Q7U1</accession>
<dbReference type="Proteomes" id="UP000516072">
    <property type="component" value="Chromosome"/>
</dbReference>
<evidence type="ECO:0000256" key="4">
    <source>
        <dbReference type="ARBA" id="ARBA00022691"/>
    </source>
</evidence>
<evidence type="ECO:0000256" key="3">
    <source>
        <dbReference type="ARBA" id="ARBA00022679"/>
    </source>
</evidence>
<dbReference type="Pfam" id="PF02353">
    <property type="entry name" value="CMAS"/>
    <property type="match status" value="1"/>
</dbReference>
<dbReference type="CDD" id="cd02440">
    <property type="entry name" value="AdoMet_MTases"/>
    <property type="match status" value="1"/>
</dbReference>
<evidence type="ECO:0000259" key="7">
    <source>
        <dbReference type="Pfam" id="PF25371"/>
    </source>
</evidence>
<evidence type="ECO:0000256" key="1">
    <source>
        <dbReference type="ARBA" id="ARBA00010815"/>
    </source>
</evidence>
<keyword evidence="3" id="KW-0808">Transferase</keyword>
<keyword evidence="2" id="KW-0489">Methyltransferase</keyword>
<name>A0A7G1Q7U1_9GAMM</name>
<dbReference type="RefSeq" id="WP_197744694.1">
    <property type="nucleotide sequence ID" value="NZ_LR778175.1"/>
</dbReference>
<dbReference type="InterPro" id="IPR029063">
    <property type="entry name" value="SAM-dependent_MTases_sf"/>
</dbReference>
<evidence type="ECO:0000313" key="8">
    <source>
        <dbReference type="EMBL" id="CAB1274756.1"/>
    </source>
</evidence>
<dbReference type="GO" id="GO:0032259">
    <property type="term" value="P:methylation"/>
    <property type="evidence" value="ECO:0007669"/>
    <property type="project" value="UniProtKB-KW"/>
</dbReference>
<dbReference type="Gene3D" id="3.40.50.150">
    <property type="entry name" value="Vaccinia Virus protein VP39"/>
    <property type="match status" value="1"/>
</dbReference>
<dbReference type="PANTHER" id="PTHR43667">
    <property type="entry name" value="CYCLOPROPANE-FATTY-ACYL-PHOSPHOLIPID SYNTHASE"/>
    <property type="match status" value="1"/>
</dbReference>
<evidence type="ECO:0000256" key="6">
    <source>
        <dbReference type="SAM" id="Coils"/>
    </source>
</evidence>
<sequence>MVKEMEQTPPAMQETTDGASQWLTTKIKSLIKDIPVDVTLWDKRHILGGIQPATAHITIHSRIALLKILIDPELYVGEAYVNGKLTIKGDLVTLIKFWGSRDVNDRPGLGYQIRKLIFDIRANTLSRAKGYIYHHYDISNDFYKLWLDKNMSYTCAYFPEPNMELEAAQVAKMEHICRKLELKPGEKVVEAGCGWGALAIYMAKHYGVNVQAYNISKEQLAYAQEQAKIQNLSDKVQFIEDDYRNISSKFDAFVSVGMLEHVGKACYPEMGSVIHRSLTPEGRGLLHFIGRNYPRHINRWIRRHIFPGAYPPTLCEVISDIFEPWNFSVTDIENLRLHYAKTLEHWLVRFEKKTDRVKEIFDEQFVRAWRLYLAGSEASFLSSRLQLFQITFTRGTNNNLAWNRNHLYQMDGLNM</sequence>
<dbReference type="PANTHER" id="PTHR43667:SF1">
    <property type="entry name" value="CYCLOPROPANE-FATTY-ACYL-PHOSPHOLIPID SYNTHASE"/>
    <property type="match status" value="1"/>
</dbReference>
<keyword evidence="9" id="KW-1185">Reference proteome</keyword>